<dbReference type="InterPro" id="IPR038765">
    <property type="entry name" value="Papain-like_cys_pep_sf"/>
</dbReference>
<feature type="compositionally biased region" description="Gly residues" evidence="1">
    <location>
        <begin position="18"/>
        <end position="29"/>
    </location>
</feature>
<dbReference type="InterPro" id="IPR042467">
    <property type="entry name" value="Peptidase_C65_otubain_sub2"/>
</dbReference>
<protein>
    <recommendedName>
        <fullName evidence="2">OTU domain-containing protein</fullName>
    </recommendedName>
</protein>
<dbReference type="Gramene" id="HORVU.MOREX.r2.2HG0087360.1">
    <property type="protein sequence ID" value="HORVU.MOREX.r2.2HG0087360.1"/>
    <property type="gene ID" value="HORVU.MOREX.r2.2HG0087360"/>
</dbReference>
<dbReference type="PANTHER" id="PTHR12931:SF41">
    <property type="entry name" value="GENOME ASSEMBLY, CHROMOSOME: II"/>
    <property type="match status" value="1"/>
</dbReference>
<dbReference type="CDD" id="cd22749">
    <property type="entry name" value="Otubain_C65"/>
    <property type="match status" value="1"/>
</dbReference>
<dbReference type="GeneID" id="123424556"/>
<evidence type="ECO:0000313" key="4">
    <source>
        <dbReference type="Proteomes" id="UP000011116"/>
    </source>
</evidence>
<feature type="domain" description="OTU" evidence="2">
    <location>
        <begin position="200"/>
        <end position="386"/>
    </location>
</feature>
<feature type="region of interest" description="Disordered" evidence="1">
    <location>
        <begin position="1"/>
        <end position="78"/>
    </location>
</feature>
<dbReference type="InterPro" id="IPR003323">
    <property type="entry name" value="OTU_dom"/>
</dbReference>
<name>A0A8I6WGD4_HORVV</name>
<dbReference type="Gene3D" id="1.20.1300.20">
    <property type="entry name" value="Peptidase C65 Otubain, subdomain 2"/>
    <property type="match status" value="1"/>
</dbReference>
<dbReference type="SUPFAM" id="SSF54001">
    <property type="entry name" value="Cysteine proteinases"/>
    <property type="match status" value="1"/>
</dbReference>
<organism evidence="3 4">
    <name type="scientific">Hordeum vulgare subsp. vulgare</name>
    <name type="common">Domesticated barley</name>
    <dbReference type="NCBI Taxonomy" id="112509"/>
    <lineage>
        <taxon>Eukaryota</taxon>
        <taxon>Viridiplantae</taxon>
        <taxon>Streptophyta</taxon>
        <taxon>Embryophyta</taxon>
        <taxon>Tracheophyta</taxon>
        <taxon>Spermatophyta</taxon>
        <taxon>Magnoliopsida</taxon>
        <taxon>Liliopsida</taxon>
        <taxon>Poales</taxon>
        <taxon>Poaceae</taxon>
        <taxon>BOP clade</taxon>
        <taxon>Pooideae</taxon>
        <taxon>Triticodae</taxon>
        <taxon>Triticeae</taxon>
        <taxon>Hordeinae</taxon>
        <taxon>Hordeum</taxon>
    </lineage>
</organism>
<dbReference type="OrthoDB" id="650133at2759"/>
<reference evidence="3" key="3">
    <citation type="submission" date="2022-01" db="UniProtKB">
        <authorList>
            <consortium name="EnsemblPlants"/>
        </authorList>
    </citation>
    <scope>IDENTIFICATION</scope>
    <source>
        <strain evidence="3">subsp. vulgare</strain>
    </source>
</reference>
<dbReference type="Gramene" id="HORVU.MOREX.r3.2HG0106530.1">
    <property type="protein sequence ID" value="HORVU.MOREX.r3.2HG0106530.1"/>
    <property type="gene ID" value="HORVU.MOREX.r3.2HG0106530"/>
</dbReference>
<dbReference type="RefSeq" id="XP_044964122.1">
    <property type="nucleotide sequence ID" value="XM_045108187.1"/>
</dbReference>
<dbReference type="EnsemblPlants" id="HORVU.MOREX.r3.2HG0106530.1">
    <property type="protein sequence ID" value="HORVU.MOREX.r3.2HG0106530.1"/>
    <property type="gene ID" value="HORVU.MOREX.r3.2HG0106530"/>
</dbReference>
<reference evidence="4" key="1">
    <citation type="journal article" date="2012" name="Nature">
        <title>A physical, genetic and functional sequence assembly of the barley genome.</title>
        <authorList>
            <consortium name="The International Barley Genome Sequencing Consortium"/>
            <person name="Mayer K.F."/>
            <person name="Waugh R."/>
            <person name="Brown J.W."/>
            <person name="Schulman A."/>
            <person name="Langridge P."/>
            <person name="Platzer M."/>
            <person name="Fincher G.B."/>
            <person name="Muehlbauer G.J."/>
            <person name="Sato K."/>
            <person name="Close T.J."/>
            <person name="Wise R.P."/>
            <person name="Stein N."/>
        </authorList>
    </citation>
    <scope>NUCLEOTIDE SEQUENCE [LARGE SCALE GENOMIC DNA]</scope>
    <source>
        <strain evidence="4">cv. Morex</strain>
    </source>
</reference>
<evidence type="ECO:0000313" key="3">
    <source>
        <dbReference type="EnsemblPlants" id="HORVU.MOREX.r3.2HG0106530.1"/>
    </source>
</evidence>
<reference evidence="3" key="2">
    <citation type="submission" date="2020-10" db="EMBL/GenBank/DDBJ databases">
        <authorList>
            <person name="Scholz U."/>
            <person name="Mascher M."/>
            <person name="Fiebig A."/>
        </authorList>
    </citation>
    <scope>NUCLEOTIDE SEQUENCE [LARGE SCALE GENOMIC DNA]</scope>
    <source>
        <strain evidence="3">cv. Morex</strain>
    </source>
</reference>
<proteinExistence type="predicted"/>
<dbReference type="PANTHER" id="PTHR12931">
    <property type="entry name" value="UBIQUITIN THIOLESTERASE PROTEIN OTUB"/>
    <property type="match status" value="1"/>
</dbReference>
<evidence type="ECO:0000256" key="1">
    <source>
        <dbReference type="SAM" id="MobiDB-lite"/>
    </source>
</evidence>
<dbReference type="InterPro" id="IPR019400">
    <property type="entry name" value="Peptidase_C65_otubain"/>
</dbReference>
<dbReference type="AlphaFoldDB" id="A0A8I6WGD4"/>
<dbReference type="GO" id="GO:0004843">
    <property type="term" value="F:cysteine-type deubiquitinase activity"/>
    <property type="evidence" value="ECO:0000318"/>
    <property type="project" value="GO_Central"/>
</dbReference>
<dbReference type="SMR" id="A0A8I6WGD4"/>
<dbReference type="GO" id="GO:0043130">
    <property type="term" value="F:ubiquitin binding"/>
    <property type="evidence" value="ECO:0000318"/>
    <property type="project" value="GO_Central"/>
</dbReference>
<feature type="compositionally biased region" description="Low complexity" evidence="1">
    <location>
        <begin position="36"/>
        <end position="49"/>
    </location>
</feature>
<feature type="compositionally biased region" description="Acidic residues" evidence="1">
    <location>
        <begin position="65"/>
        <end position="78"/>
    </location>
</feature>
<keyword evidence="4" id="KW-1185">Reference proteome</keyword>
<evidence type="ECO:0000259" key="2">
    <source>
        <dbReference type="PROSITE" id="PS50802"/>
    </source>
</evidence>
<sequence>MGMKSKAKLYKDRAASNGDGGGGGGGGGQAPPLAPSPSLDPAALSTSPLPFQPPRLTPNVRCTYEGDDDDDWPEDDGTDLEAVQEDEDELPDDEKFYIPLFMSDQKKNLPRDLFRHDSVPLDKNEYFSLRKNWNQLLDGKRTYLRPPGDRRVLSASGVFRRPLARPWTLEFQEPLLDLVQDYPDNDNVQEIIKILCQRYVHLRRTRGDGSCFYRAFLFSYLENLGQMQDSQAEVTRLMEHVAVSRENFCRLKWDKAYFLNPEEYFSSVASELNHLVNSVANGLSSDELYKRSRQEIMPLRIISFLRLLAETEIRTRIDDYKPFFRGKMNVNQYCWKEVRPLNVKASPLAMRALTYALGIPLRLETLVGGLTAGGLQVKRFDFFPRSESGKGAFRIVQSYWSSTTTPEPLELGSGNLLSSDGTPLLTLLYMPDNCDILYRK</sequence>
<dbReference type="Pfam" id="PF10275">
    <property type="entry name" value="Peptidase_C65"/>
    <property type="match status" value="1"/>
</dbReference>
<dbReference type="KEGG" id="hvg:123424556"/>
<dbReference type="PROSITE" id="PS50802">
    <property type="entry name" value="OTU"/>
    <property type="match status" value="1"/>
</dbReference>
<accession>A0A8I6WGD4</accession>
<dbReference type="Proteomes" id="UP000011116">
    <property type="component" value="Chromosome 2H"/>
</dbReference>
<gene>
    <name evidence="3" type="primary">LOC123424556</name>
</gene>